<name>A0AAU9RZ98_THLAR</name>
<dbReference type="PANTHER" id="PTHR48061:SF46">
    <property type="entry name" value="LEUCINE-RICH REPEAT-CONTAINING N-TERMINAL PLANT-TYPE DOMAIN-CONTAINING PROTEIN"/>
    <property type="match status" value="1"/>
</dbReference>
<feature type="domain" description="Disease resistance R13L4/SHOC-2-like LRR" evidence="14">
    <location>
        <begin position="284"/>
        <end position="387"/>
    </location>
</feature>
<evidence type="ECO:0000256" key="4">
    <source>
        <dbReference type="ARBA" id="ARBA00022614"/>
    </source>
</evidence>
<feature type="transmembrane region" description="Helical" evidence="12">
    <location>
        <begin position="12"/>
        <end position="32"/>
    </location>
</feature>
<evidence type="ECO:0000256" key="11">
    <source>
        <dbReference type="ARBA" id="ARBA00023180"/>
    </source>
</evidence>
<keyword evidence="4" id="KW-0433">Leucine-rich repeat</keyword>
<reference evidence="15 16" key="1">
    <citation type="submission" date="2022-03" db="EMBL/GenBank/DDBJ databases">
        <authorList>
            <person name="Nunn A."/>
            <person name="Chopra R."/>
            <person name="Nunn A."/>
            <person name="Contreras Garrido A."/>
        </authorList>
    </citation>
    <scope>NUCLEOTIDE SEQUENCE [LARGE SCALE GENOMIC DNA]</scope>
</reference>
<feature type="domain" description="Leucine-rich repeat-containing N-terminal plant-type" evidence="13">
    <location>
        <begin position="74"/>
        <end position="95"/>
    </location>
</feature>
<evidence type="ECO:0000256" key="1">
    <source>
        <dbReference type="ARBA" id="ARBA00004236"/>
    </source>
</evidence>
<keyword evidence="8 12" id="KW-1133">Transmembrane helix</keyword>
<dbReference type="InterPro" id="IPR032675">
    <property type="entry name" value="LRR_dom_sf"/>
</dbReference>
<feature type="domain" description="Leucine-rich repeat-containing N-terminal plant-type" evidence="13">
    <location>
        <begin position="39"/>
        <end position="53"/>
    </location>
</feature>
<dbReference type="InterPro" id="IPR013210">
    <property type="entry name" value="LRR_N_plant-typ"/>
</dbReference>
<dbReference type="Proteomes" id="UP000836841">
    <property type="component" value="Chromosome 3"/>
</dbReference>
<evidence type="ECO:0000313" key="15">
    <source>
        <dbReference type="EMBL" id="CAH2051396.1"/>
    </source>
</evidence>
<keyword evidence="9 12" id="KW-0472">Membrane</keyword>
<evidence type="ECO:0000259" key="13">
    <source>
        <dbReference type="Pfam" id="PF08263"/>
    </source>
</evidence>
<organism evidence="15 16">
    <name type="scientific">Thlaspi arvense</name>
    <name type="common">Field penny-cress</name>
    <dbReference type="NCBI Taxonomy" id="13288"/>
    <lineage>
        <taxon>Eukaryota</taxon>
        <taxon>Viridiplantae</taxon>
        <taxon>Streptophyta</taxon>
        <taxon>Embryophyta</taxon>
        <taxon>Tracheophyta</taxon>
        <taxon>Spermatophyta</taxon>
        <taxon>Magnoliopsida</taxon>
        <taxon>eudicotyledons</taxon>
        <taxon>Gunneridae</taxon>
        <taxon>Pentapetalae</taxon>
        <taxon>rosids</taxon>
        <taxon>malvids</taxon>
        <taxon>Brassicales</taxon>
        <taxon>Brassicaceae</taxon>
        <taxon>Thlaspideae</taxon>
        <taxon>Thlaspi</taxon>
    </lineage>
</organism>
<accession>A0AAU9RZ98</accession>
<dbReference type="Pfam" id="PF00560">
    <property type="entry name" value="LRR_1"/>
    <property type="match status" value="1"/>
</dbReference>
<dbReference type="InterPro" id="IPR055414">
    <property type="entry name" value="LRR_R13L4/SHOC2-like"/>
</dbReference>
<evidence type="ECO:0000256" key="6">
    <source>
        <dbReference type="ARBA" id="ARBA00022729"/>
    </source>
</evidence>
<evidence type="ECO:0000256" key="2">
    <source>
        <dbReference type="ARBA" id="ARBA00004479"/>
    </source>
</evidence>
<dbReference type="PANTHER" id="PTHR48061">
    <property type="entry name" value="LEUCINE-RICH REPEAT RECEPTOR PROTEIN KINASE EMS1-LIKE-RELATED"/>
    <property type="match status" value="1"/>
</dbReference>
<dbReference type="EMBL" id="OU466859">
    <property type="protein sequence ID" value="CAH2051396.1"/>
    <property type="molecule type" value="Genomic_DNA"/>
</dbReference>
<evidence type="ECO:0000259" key="14">
    <source>
        <dbReference type="Pfam" id="PF23598"/>
    </source>
</evidence>
<keyword evidence="10" id="KW-0675">Receptor</keyword>
<keyword evidence="16" id="KW-1185">Reference proteome</keyword>
<dbReference type="AlphaFoldDB" id="A0AAU9RZ98"/>
<keyword evidence="11" id="KW-0325">Glycoprotein</keyword>
<protein>
    <recommendedName>
        <fullName evidence="17">Leucine-rich repeat-containing N-terminal plant-type domain-containing protein</fullName>
    </recommendedName>
</protein>
<dbReference type="Gene3D" id="3.80.10.10">
    <property type="entry name" value="Ribonuclease Inhibitor"/>
    <property type="match status" value="2"/>
</dbReference>
<dbReference type="FunFam" id="3.80.10.10:FF:001166">
    <property type="entry name" value="Cf2-like protein"/>
    <property type="match status" value="1"/>
</dbReference>
<dbReference type="SUPFAM" id="SSF52047">
    <property type="entry name" value="RNI-like"/>
    <property type="match status" value="1"/>
</dbReference>
<keyword evidence="5 12" id="KW-0812">Transmembrane</keyword>
<dbReference type="Pfam" id="PF23598">
    <property type="entry name" value="LRR_14"/>
    <property type="match status" value="1"/>
</dbReference>
<evidence type="ECO:0008006" key="17">
    <source>
        <dbReference type="Google" id="ProtNLM"/>
    </source>
</evidence>
<keyword evidence="3" id="KW-1003">Cell membrane</keyword>
<proteinExistence type="predicted"/>
<evidence type="ECO:0000256" key="8">
    <source>
        <dbReference type="ARBA" id="ARBA00022989"/>
    </source>
</evidence>
<sequence>MIDSYYSSLRFFLHTIALLFSIFNLFNTYASLTPDLCPPDQRDTLLEFKNEFKIRKHDDFLDFDGFWINVTSYPKTESWAISSSDCCNWDGVTCDTKSGKVIGLDLSCSCLHGRLEPNTSLFRLKHLRNLNLAYNNFTFSPLPDKFNTLMWLERLNLSESSLTGQIPTKILQLTNLVFLDLSSYNSFSPSFLLCIENPPLFLPLLARNLRNLRALHMSSVNISSEIPKEFSCIWSLRSLRLEGCNLIGEFPSSVLLLPNLQSIRLDRNLELSGELPDFHGNNSMKILSLLETSFSGNIPDSISNLKHLTFLTLEGSNFSGRIPSSLGELSCLSNLLIAGNHFTGEIPSSIGNLKQLTVFSVGYNKLIGNFPSALLNLTKLRSIHLSSNQFTVQLT</sequence>
<dbReference type="GO" id="GO:0005886">
    <property type="term" value="C:plasma membrane"/>
    <property type="evidence" value="ECO:0007669"/>
    <property type="project" value="UniProtKB-SubCell"/>
</dbReference>
<dbReference type="FunFam" id="3.80.10.10:FF:000299">
    <property type="entry name" value="Piriformospora indica-insensitive protein 2"/>
    <property type="match status" value="1"/>
</dbReference>
<keyword evidence="7" id="KW-0677">Repeat</keyword>
<evidence type="ECO:0000256" key="12">
    <source>
        <dbReference type="SAM" id="Phobius"/>
    </source>
</evidence>
<evidence type="ECO:0000256" key="5">
    <source>
        <dbReference type="ARBA" id="ARBA00022692"/>
    </source>
</evidence>
<evidence type="ECO:0000256" key="7">
    <source>
        <dbReference type="ARBA" id="ARBA00022737"/>
    </source>
</evidence>
<gene>
    <name evidence="15" type="ORF">TAV2_LOCUS11811</name>
</gene>
<comment type="subcellular location">
    <subcellularLocation>
        <location evidence="1">Cell membrane</location>
    </subcellularLocation>
    <subcellularLocation>
        <location evidence="2">Membrane</location>
        <topology evidence="2">Single-pass type I membrane protein</topology>
    </subcellularLocation>
</comment>
<keyword evidence="6" id="KW-0732">Signal</keyword>
<dbReference type="InterPro" id="IPR046956">
    <property type="entry name" value="RLP23-like"/>
</dbReference>
<evidence type="ECO:0000256" key="9">
    <source>
        <dbReference type="ARBA" id="ARBA00023136"/>
    </source>
</evidence>
<evidence type="ECO:0000313" key="16">
    <source>
        <dbReference type="Proteomes" id="UP000836841"/>
    </source>
</evidence>
<evidence type="ECO:0000256" key="3">
    <source>
        <dbReference type="ARBA" id="ARBA00022475"/>
    </source>
</evidence>
<evidence type="ECO:0000256" key="10">
    <source>
        <dbReference type="ARBA" id="ARBA00023170"/>
    </source>
</evidence>
<dbReference type="InterPro" id="IPR001611">
    <property type="entry name" value="Leu-rich_rpt"/>
</dbReference>
<dbReference type="Pfam" id="PF08263">
    <property type="entry name" value="LRRNT_2"/>
    <property type="match status" value="2"/>
</dbReference>